<feature type="compositionally biased region" description="Basic and acidic residues" evidence="1">
    <location>
        <begin position="604"/>
        <end position="614"/>
    </location>
</feature>
<organism evidence="2 3">
    <name type="scientific">Pisolithus tinctorius Marx 270</name>
    <dbReference type="NCBI Taxonomy" id="870435"/>
    <lineage>
        <taxon>Eukaryota</taxon>
        <taxon>Fungi</taxon>
        <taxon>Dikarya</taxon>
        <taxon>Basidiomycota</taxon>
        <taxon>Agaricomycotina</taxon>
        <taxon>Agaricomycetes</taxon>
        <taxon>Agaricomycetidae</taxon>
        <taxon>Boletales</taxon>
        <taxon>Sclerodermatineae</taxon>
        <taxon>Pisolithaceae</taxon>
        <taxon>Pisolithus</taxon>
    </lineage>
</organism>
<dbReference type="AlphaFoldDB" id="A0A0C3KEE7"/>
<reference evidence="3" key="2">
    <citation type="submission" date="2015-01" db="EMBL/GenBank/DDBJ databases">
        <title>Evolutionary Origins and Diversification of the Mycorrhizal Mutualists.</title>
        <authorList>
            <consortium name="DOE Joint Genome Institute"/>
            <consortium name="Mycorrhizal Genomics Consortium"/>
            <person name="Kohler A."/>
            <person name="Kuo A."/>
            <person name="Nagy L.G."/>
            <person name="Floudas D."/>
            <person name="Copeland A."/>
            <person name="Barry K.W."/>
            <person name="Cichocki N."/>
            <person name="Veneault-Fourrey C."/>
            <person name="LaButti K."/>
            <person name="Lindquist E.A."/>
            <person name="Lipzen A."/>
            <person name="Lundell T."/>
            <person name="Morin E."/>
            <person name="Murat C."/>
            <person name="Riley R."/>
            <person name="Ohm R."/>
            <person name="Sun H."/>
            <person name="Tunlid A."/>
            <person name="Henrissat B."/>
            <person name="Grigoriev I.V."/>
            <person name="Hibbett D.S."/>
            <person name="Martin F."/>
        </authorList>
    </citation>
    <scope>NUCLEOTIDE SEQUENCE [LARGE SCALE GENOMIC DNA]</scope>
    <source>
        <strain evidence="3">Marx 270</strain>
    </source>
</reference>
<dbReference type="OrthoDB" id="2671396at2759"/>
<accession>A0A0C3KEE7</accession>
<evidence type="ECO:0000313" key="2">
    <source>
        <dbReference type="EMBL" id="KIO07982.1"/>
    </source>
</evidence>
<dbReference type="HOGENOM" id="CLU_017451_0_0_1"/>
<dbReference type="EMBL" id="KN831958">
    <property type="protein sequence ID" value="KIO07982.1"/>
    <property type="molecule type" value="Genomic_DNA"/>
</dbReference>
<evidence type="ECO:0000256" key="1">
    <source>
        <dbReference type="SAM" id="MobiDB-lite"/>
    </source>
</evidence>
<gene>
    <name evidence="2" type="ORF">M404DRAFT_23236</name>
</gene>
<sequence>MEPKVKITPTLHNDEAFAFLERFAHDDVTDTSLLFNVEIELAVAGIAFKLEEWIDLIDIIILNLKGVGINAIKAVRELVQTKVVTVVPLLEDAAAWQLVLCWAADDSLSFANFLMEMEKFGDRYQFDEWKSIFDQVFKVSWEGTAVEVVRAAMAERGIIEPSSKSLHRSHRSLCPAKHPRMSKSTSQYLDISAWENKEDEEEDKLDDKANLCPRVTKIAPSGRANLTQQLESLFHHYSGEGSAEGSRVKVHQQDPVHSVKGCMEVGMNQTQPRVFKVVLPSGFVLQHFKLEGLKCKTFHSVPCHIYVEAPSTQDVRLRLPPSHTNLVPQIMLVPMEEMEPFAQPSNIPVHSWVRLLTSGLKNKIAYVKRVKGDLVYLLVIPWNLPYISSGENSAAHWELFDVDLACQHGLEVILTPSPEGHTIAHCLQSQYHCGLLHRCFQRRNVKPVSLPTPEQIAWFIVSDVDPTLVACTLTHFSTQRWQVGDCGKIQAGEFVNEVAYVTMDIQGESVIVHLDNPTLELPTSLEISIHDFKCKFRSGDSVDIIAGPHRGFEGMMDIPTIFLASHRVLLSYPNQDPHDQLRRHPPVEEHFIEPGDVHIEKAFNDEDAKGDKGKSKAQVPEVPSKDSDSDGADNEEVIIVSLDDIQVTAQPTLQFSKEKGWDVSKGDLIQVIWGPAVDVKGVVRSIDLITATLTLESEDSPWHNIPINFCAKLRDYSLHDAEQHIGCEVWIISGPNKGYSGTLRSVGRTSCTVAIHSGAMTFKNTAVASRFGILLDGTPLGPSCLAAFNHM</sequence>
<keyword evidence="3" id="KW-1185">Reference proteome</keyword>
<feature type="region of interest" description="Disordered" evidence="1">
    <location>
        <begin position="604"/>
        <end position="633"/>
    </location>
</feature>
<name>A0A0C3KEE7_PISTI</name>
<dbReference type="Proteomes" id="UP000054217">
    <property type="component" value="Unassembled WGS sequence"/>
</dbReference>
<evidence type="ECO:0008006" key="4">
    <source>
        <dbReference type="Google" id="ProtNLM"/>
    </source>
</evidence>
<dbReference type="InterPro" id="IPR014722">
    <property type="entry name" value="Rib_uL2_dom2"/>
</dbReference>
<dbReference type="InParanoid" id="A0A0C3KEE7"/>
<dbReference type="Gene3D" id="2.30.30.30">
    <property type="match status" value="1"/>
</dbReference>
<reference evidence="2 3" key="1">
    <citation type="submission" date="2014-04" db="EMBL/GenBank/DDBJ databases">
        <authorList>
            <consortium name="DOE Joint Genome Institute"/>
            <person name="Kuo A."/>
            <person name="Kohler A."/>
            <person name="Costa M.D."/>
            <person name="Nagy L.G."/>
            <person name="Floudas D."/>
            <person name="Copeland A."/>
            <person name="Barry K.W."/>
            <person name="Cichocki N."/>
            <person name="Veneault-Fourrey C."/>
            <person name="LaButti K."/>
            <person name="Lindquist E.A."/>
            <person name="Lipzen A."/>
            <person name="Lundell T."/>
            <person name="Morin E."/>
            <person name="Murat C."/>
            <person name="Sun H."/>
            <person name="Tunlid A."/>
            <person name="Henrissat B."/>
            <person name="Grigoriev I.V."/>
            <person name="Hibbett D.S."/>
            <person name="Martin F."/>
            <person name="Nordberg H.P."/>
            <person name="Cantor M.N."/>
            <person name="Hua S.X."/>
        </authorList>
    </citation>
    <scope>NUCLEOTIDE SEQUENCE [LARGE SCALE GENOMIC DNA]</scope>
    <source>
        <strain evidence="2 3">Marx 270</strain>
    </source>
</reference>
<protein>
    <recommendedName>
        <fullName evidence="4">KOW domain-containing protein</fullName>
    </recommendedName>
</protein>
<proteinExistence type="predicted"/>
<evidence type="ECO:0000313" key="3">
    <source>
        <dbReference type="Proteomes" id="UP000054217"/>
    </source>
</evidence>